<evidence type="ECO:0000256" key="2">
    <source>
        <dbReference type="ARBA" id="ARBA00022801"/>
    </source>
</evidence>
<dbReference type="InterPro" id="IPR011650">
    <property type="entry name" value="Peptidase_M20_dimer"/>
</dbReference>
<dbReference type="Pfam" id="PF01546">
    <property type="entry name" value="Peptidase_M20"/>
    <property type="match status" value="1"/>
</dbReference>
<dbReference type="NCBIfam" id="NF006771">
    <property type="entry name" value="PRK09290.1-5"/>
    <property type="match status" value="1"/>
</dbReference>
<dbReference type="SUPFAM" id="SSF53187">
    <property type="entry name" value="Zn-dependent exopeptidases"/>
    <property type="match status" value="1"/>
</dbReference>
<keyword evidence="3" id="KW-0479">Metal-binding</keyword>
<dbReference type="Gene3D" id="3.40.630.10">
    <property type="entry name" value="Zn peptidases"/>
    <property type="match status" value="1"/>
</dbReference>
<keyword evidence="3" id="KW-0862">Zinc</keyword>
<feature type="binding site" evidence="3">
    <location>
        <position position="89"/>
    </location>
    <ligand>
        <name>Zn(2+)</name>
        <dbReference type="ChEBI" id="CHEBI:29105"/>
        <label>1</label>
    </ligand>
</feature>
<dbReference type="GO" id="GO:0046872">
    <property type="term" value="F:metal ion binding"/>
    <property type="evidence" value="ECO:0007669"/>
    <property type="project" value="UniProtKB-KW"/>
</dbReference>
<evidence type="ECO:0000256" key="1">
    <source>
        <dbReference type="ARBA" id="ARBA00006153"/>
    </source>
</evidence>
<proteinExistence type="inferred from homology"/>
<dbReference type="AlphaFoldDB" id="A0A5J6SS35"/>
<dbReference type="CDD" id="cd03884">
    <property type="entry name" value="M20_bAS"/>
    <property type="match status" value="1"/>
</dbReference>
<accession>A0A5J6SS35</accession>
<reference evidence="6 7" key="1">
    <citation type="submission" date="2018-07" db="EMBL/GenBank/DDBJ databases">
        <title>Complete genome sequence of Psychrobacillus sp. PB01, isolated from iceberg, and comparative genome analysis of Psychrobacillus strains.</title>
        <authorList>
            <person name="Lee P.C."/>
        </authorList>
    </citation>
    <scope>NUCLEOTIDE SEQUENCE [LARGE SCALE GENOMIC DNA]</scope>
    <source>
        <strain evidence="6 7">PB01</strain>
    </source>
</reference>
<feature type="binding site" evidence="3">
    <location>
        <position position="124"/>
    </location>
    <ligand>
        <name>Zn(2+)</name>
        <dbReference type="ChEBI" id="CHEBI:29105"/>
        <label>2</label>
    </ligand>
</feature>
<comment type="similarity">
    <text evidence="1">Belongs to the peptidase M20 family.</text>
</comment>
<feature type="binding site" evidence="3">
    <location>
        <position position="189"/>
    </location>
    <ligand>
        <name>Zn(2+)</name>
        <dbReference type="ChEBI" id="CHEBI:29105"/>
        <label>1</label>
    </ligand>
</feature>
<dbReference type="Proteomes" id="UP000325517">
    <property type="component" value="Chromosome"/>
</dbReference>
<feature type="binding site" evidence="3">
    <location>
        <position position="78"/>
    </location>
    <ligand>
        <name>Zn(2+)</name>
        <dbReference type="ChEBI" id="CHEBI:29105"/>
        <label>1</label>
    </ligand>
</feature>
<feature type="binding site" evidence="3">
    <location>
        <position position="382"/>
    </location>
    <ligand>
        <name>Zn(2+)</name>
        <dbReference type="ChEBI" id="CHEBI:29105"/>
        <label>2</label>
    </ligand>
</feature>
<dbReference type="InterPro" id="IPR036264">
    <property type="entry name" value="Bact_exopeptidase_dim_dom"/>
</dbReference>
<feature type="binding site" evidence="4">
    <location>
        <position position="214"/>
    </location>
    <ligand>
        <name>allantoate</name>
        <dbReference type="ChEBI" id="CHEBI:17536"/>
    </ligand>
</feature>
<dbReference type="Gene3D" id="3.30.70.360">
    <property type="match status" value="1"/>
</dbReference>
<dbReference type="RefSeq" id="WP_151701202.1">
    <property type="nucleotide sequence ID" value="NZ_CP031223.1"/>
</dbReference>
<dbReference type="PANTHER" id="PTHR32494:SF5">
    <property type="entry name" value="ALLANTOATE AMIDOHYDROLASE"/>
    <property type="match status" value="1"/>
</dbReference>
<evidence type="ECO:0000256" key="4">
    <source>
        <dbReference type="PIRSR" id="PIRSR001235-2"/>
    </source>
</evidence>
<dbReference type="InterPro" id="IPR010158">
    <property type="entry name" value="Amidase_Cbmase"/>
</dbReference>
<dbReference type="Pfam" id="PF07687">
    <property type="entry name" value="M20_dimer"/>
    <property type="match status" value="1"/>
</dbReference>
<dbReference type="EMBL" id="CP031223">
    <property type="protein sequence ID" value="QFG00314.1"/>
    <property type="molecule type" value="Genomic_DNA"/>
</dbReference>
<evidence type="ECO:0000313" key="6">
    <source>
        <dbReference type="EMBL" id="QFG00314.1"/>
    </source>
</evidence>
<keyword evidence="7" id="KW-1185">Reference proteome</keyword>
<dbReference type="PANTHER" id="PTHR32494">
    <property type="entry name" value="ALLANTOATE DEIMINASE-RELATED"/>
    <property type="match status" value="1"/>
</dbReference>
<evidence type="ECO:0000259" key="5">
    <source>
        <dbReference type="Pfam" id="PF07687"/>
    </source>
</evidence>
<name>A0A5J6SS35_9BACI</name>
<dbReference type="KEGG" id="psyo:PB01_16685"/>
<keyword evidence="2 6" id="KW-0378">Hydrolase</keyword>
<evidence type="ECO:0000256" key="3">
    <source>
        <dbReference type="PIRSR" id="PIRSR001235-1"/>
    </source>
</evidence>
<feature type="domain" description="Peptidase M20 dimerisation" evidence="5">
    <location>
        <begin position="214"/>
        <end position="312"/>
    </location>
</feature>
<evidence type="ECO:0000313" key="7">
    <source>
        <dbReference type="Proteomes" id="UP000325517"/>
    </source>
</evidence>
<feature type="binding site" evidence="3">
    <location>
        <position position="89"/>
    </location>
    <ligand>
        <name>Zn(2+)</name>
        <dbReference type="ChEBI" id="CHEBI:29105"/>
        <label>2</label>
    </ligand>
</feature>
<feature type="binding site" evidence="4">
    <location>
        <position position="288"/>
    </location>
    <ligand>
        <name>allantoate</name>
        <dbReference type="ChEBI" id="CHEBI:17536"/>
    </ligand>
</feature>
<dbReference type="NCBIfam" id="TIGR01879">
    <property type="entry name" value="hydantase"/>
    <property type="match status" value="1"/>
</dbReference>
<sequence>MDNKKRYELLFNNINQYNSGEKGITRIAYSNEEQTCTHAFMRMCMAEHLDIRMDQCGNVIARRKGRIEGLPPVVMGSHLDTVYQGGKYDGVVGVTAALEVIKRLNEKGVETDHPIEIISFACEESARFGVSTVGSKAMAGQFDHNRYRNLVDKDGITMEKAFALCALDFKSVEQASRVDEQFKAFFELHIEQGPVLINNDKKIGIVTGIAAPVRLHVKIMGKASHSGTTPMNMRNDALLGASEISLALESAAKSEEDFGTVATIGVLNVHNGAMNVVPGEVEMKIDIRSTSLQSRQRVLDYLNQTIANVKKNRQLEIESIEISSEEPVLLSKEINEVLKSICEEKNISNQIMQSGAGHDAMNMTKLCPVGLIFIPSVDGLSHHPNEYTPLDDVMIGIDILEEAILHYAKINN</sequence>
<feature type="binding site" evidence="4">
    <location>
        <position position="275"/>
    </location>
    <ligand>
        <name>allantoate</name>
        <dbReference type="ChEBI" id="CHEBI:17536"/>
    </ligand>
</feature>
<dbReference type="OrthoDB" id="9808195at2"/>
<dbReference type="GO" id="GO:0016813">
    <property type="term" value="F:hydrolase activity, acting on carbon-nitrogen (but not peptide) bonds, in linear amidines"/>
    <property type="evidence" value="ECO:0007669"/>
    <property type="project" value="InterPro"/>
</dbReference>
<dbReference type="SUPFAM" id="SSF55031">
    <property type="entry name" value="Bacterial exopeptidase dimerisation domain"/>
    <property type="match status" value="1"/>
</dbReference>
<comment type="cofactor">
    <cofactor evidence="3">
        <name>Zn(2+)</name>
        <dbReference type="ChEBI" id="CHEBI:29105"/>
    </cofactor>
    <text evidence="3">Binds 2 Zn(2+) ions per subunit.</text>
</comment>
<dbReference type="InterPro" id="IPR002933">
    <property type="entry name" value="Peptidase_M20"/>
</dbReference>
<gene>
    <name evidence="6" type="ORF">PB01_16685</name>
</gene>
<organism evidence="6 7">
    <name type="scientific">Psychrobacillus glaciei</name>
    <dbReference type="NCBI Taxonomy" id="2283160"/>
    <lineage>
        <taxon>Bacteria</taxon>
        <taxon>Bacillati</taxon>
        <taxon>Bacillota</taxon>
        <taxon>Bacilli</taxon>
        <taxon>Bacillales</taxon>
        <taxon>Bacillaceae</taxon>
        <taxon>Psychrobacillus</taxon>
    </lineage>
</organism>
<protein>
    <submittedName>
        <fullName evidence="6">Zn-dependent hydrolase</fullName>
    </submittedName>
</protein>
<dbReference type="PIRSF" id="PIRSF001235">
    <property type="entry name" value="Amidase_carbamoylase"/>
    <property type="match status" value="1"/>
</dbReference>